<keyword evidence="6" id="KW-0695">RNA-directed DNA polymerase</keyword>
<dbReference type="InterPro" id="IPR041373">
    <property type="entry name" value="RT_RNaseH"/>
</dbReference>
<feature type="domain" description="Reverse transcriptase RNase H-like" evidence="9">
    <location>
        <begin position="105"/>
        <end position="196"/>
    </location>
</feature>
<keyword evidence="2" id="KW-0548">Nucleotidyltransferase</keyword>
<evidence type="ECO:0000256" key="7">
    <source>
        <dbReference type="SAM" id="Phobius"/>
    </source>
</evidence>
<dbReference type="Gene3D" id="3.10.10.10">
    <property type="entry name" value="HIV Type 1 Reverse Transcriptase, subunit A, domain 1"/>
    <property type="match status" value="1"/>
</dbReference>
<comment type="caution">
    <text evidence="10">The sequence shown here is derived from an EMBL/GenBank/DDBJ whole genome shotgun (WGS) entry which is preliminary data.</text>
</comment>
<dbReference type="CDD" id="cd01647">
    <property type="entry name" value="RT_LTR"/>
    <property type="match status" value="1"/>
</dbReference>
<reference evidence="10" key="1">
    <citation type="submission" date="2018-05" db="EMBL/GenBank/DDBJ databases">
        <title>Draft genome of Mucuna pruriens seed.</title>
        <authorList>
            <person name="Nnadi N.E."/>
            <person name="Vos R."/>
            <person name="Hasami M.H."/>
            <person name="Devisetty U.K."/>
            <person name="Aguiy J.C."/>
        </authorList>
    </citation>
    <scope>NUCLEOTIDE SEQUENCE [LARGE SCALE GENOMIC DNA]</scope>
    <source>
        <strain evidence="10">JCA_2017</strain>
    </source>
</reference>
<name>A0A371IED2_MUCPR</name>
<evidence type="ECO:0000256" key="4">
    <source>
        <dbReference type="ARBA" id="ARBA00022759"/>
    </source>
</evidence>
<accession>A0A371IED2</accession>
<sequence>MREGDEWKAVFKTMFGLYEWLVMPFGLMNAPSTFIRLMNHVLRSLIGPCVVVYFDDILVLQLLKDEFLYLNLESAPSTLRKLYFWGLLWGHRGRLSNALVLALPNFHKSFELECHASNVGVRVVLLQEGKLITSFSKKLKGVQLNYSTYNKELYAFHYLLSNEFIIHSDHELLKYLKDQHKLNKRRAKWMEFLEQFPYVIKNKQGKINIVVGALSRRHALLAILETKLLGFENLKDIYD</sequence>
<keyword evidence="4" id="KW-0255">Endonuclease</keyword>
<protein>
    <submittedName>
        <fullName evidence="10">Retrovirus-related Pol polyprotein from transposon 17.6</fullName>
    </submittedName>
</protein>
<dbReference type="SUPFAM" id="SSF56672">
    <property type="entry name" value="DNA/RNA polymerases"/>
    <property type="match status" value="1"/>
</dbReference>
<dbReference type="InterPro" id="IPR000477">
    <property type="entry name" value="RT_dom"/>
</dbReference>
<keyword evidence="3" id="KW-0540">Nuclease</keyword>
<keyword evidence="7" id="KW-1133">Transmembrane helix</keyword>
<keyword evidence="7" id="KW-0812">Transmembrane</keyword>
<evidence type="ECO:0000256" key="2">
    <source>
        <dbReference type="ARBA" id="ARBA00022695"/>
    </source>
</evidence>
<dbReference type="GO" id="GO:0003964">
    <property type="term" value="F:RNA-directed DNA polymerase activity"/>
    <property type="evidence" value="ECO:0007669"/>
    <property type="project" value="UniProtKB-KW"/>
</dbReference>
<keyword evidence="1" id="KW-0808">Transferase</keyword>
<dbReference type="PANTHER" id="PTHR35046:SF9">
    <property type="entry name" value="RNA-DIRECTED DNA POLYMERASE"/>
    <property type="match status" value="1"/>
</dbReference>
<dbReference type="Proteomes" id="UP000257109">
    <property type="component" value="Unassembled WGS sequence"/>
</dbReference>
<evidence type="ECO:0000256" key="3">
    <source>
        <dbReference type="ARBA" id="ARBA00022722"/>
    </source>
</evidence>
<dbReference type="InterPro" id="IPR043502">
    <property type="entry name" value="DNA/RNA_pol_sf"/>
</dbReference>
<dbReference type="PANTHER" id="PTHR35046">
    <property type="entry name" value="ZINC KNUCKLE (CCHC-TYPE) FAMILY PROTEIN"/>
    <property type="match status" value="1"/>
</dbReference>
<dbReference type="CDD" id="cd09274">
    <property type="entry name" value="RNase_HI_RT_Ty3"/>
    <property type="match status" value="1"/>
</dbReference>
<gene>
    <name evidence="10" type="primary">pol</name>
    <name evidence="10" type="ORF">CR513_01764</name>
</gene>
<evidence type="ECO:0000256" key="5">
    <source>
        <dbReference type="ARBA" id="ARBA00022801"/>
    </source>
</evidence>
<keyword evidence="7" id="KW-0472">Membrane</keyword>
<evidence type="ECO:0000256" key="1">
    <source>
        <dbReference type="ARBA" id="ARBA00022679"/>
    </source>
</evidence>
<evidence type="ECO:0000259" key="9">
    <source>
        <dbReference type="Pfam" id="PF17917"/>
    </source>
</evidence>
<evidence type="ECO:0000256" key="6">
    <source>
        <dbReference type="ARBA" id="ARBA00022918"/>
    </source>
</evidence>
<keyword evidence="11" id="KW-1185">Reference proteome</keyword>
<dbReference type="InterPro" id="IPR043128">
    <property type="entry name" value="Rev_trsase/Diguanyl_cyclase"/>
</dbReference>
<feature type="domain" description="Reverse transcriptase" evidence="8">
    <location>
        <begin position="13"/>
        <end position="64"/>
    </location>
</feature>
<evidence type="ECO:0000313" key="10">
    <source>
        <dbReference type="EMBL" id="RDY13335.1"/>
    </source>
</evidence>
<dbReference type="GO" id="GO:0016787">
    <property type="term" value="F:hydrolase activity"/>
    <property type="evidence" value="ECO:0007669"/>
    <property type="project" value="UniProtKB-KW"/>
</dbReference>
<keyword evidence="5" id="KW-0378">Hydrolase</keyword>
<proteinExistence type="predicted"/>
<evidence type="ECO:0000259" key="8">
    <source>
        <dbReference type="Pfam" id="PF00078"/>
    </source>
</evidence>
<dbReference type="Pfam" id="PF17917">
    <property type="entry name" value="RT_RNaseH"/>
    <property type="match status" value="1"/>
</dbReference>
<dbReference type="Gene3D" id="3.30.70.270">
    <property type="match status" value="1"/>
</dbReference>
<organism evidence="10 11">
    <name type="scientific">Mucuna pruriens</name>
    <name type="common">Velvet bean</name>
    <name type="synonym">Dolichos pruriens</name>
    <dbReference type="NCBI Taxonomy" id="157652"/>
    <lineage>
        <taxon>Eukaryota</taxon>
        <taxon>Viridiplantae</taxon>
        <taxon>Streptophyta</taxon>
        <taxon>Embryophyta</taxon>
        <taxon>Tracheophyta</taxon>
        <taxon>Spermatophyta</taxon>
        <taxon>Magnoliopsida</taxon>
        <taxon>eudicotyledons</taxon>
        <taxon>Gunneridae</taxon>
        <taxon>Pentapetalae</taxon>
        <taxon>rosids</taxon>
        <taxon>fabids</taxon>
        <taxon>Fabales</taxon>
        <taxon>Fabaceae</taxon>
        <taxon>Papilionoideae</taxon>
        <taxon>50 kb inversion clade</taxon>
        <taxon>NPAAA clade</taxon>
        <taxon>indigoferoid/millettioid clade</taxon>
        <taxon>Phaseoleae</taxon>
        <taxon>Mucuna</taxon>
    </lineage>
</organism>
<evidence type="ECO:0000313" key="11">
    <source>
        <dbReference type="Proteomes" id="UP000257109"/>
    </source>
</evidence>
<dbReference type="AlphaFoldDB" id="A0A371IED2"/>
<feature type="non-terminal residue" evidence="10">
    <location>
        <position position="1"/>
    </location>
</feature>
<feature type="transmembrane region" description="Helical" evidence="7">
    <location>
        <begin position="20"/>
        <end position="38"/>
    </location>
</feature>
<dbReference type="EMBL" id="QJKJ01000296">
    <property type="protein sequence ID" value="RDY13335.1"/>
    <property type="molecule type" value="Genomic_DNA"/>
</dbReference>
<dbReference type="GO" id="GO:0004519">
    <property type="term" value="F:endonuclease activity"/>
    <property type="evidence" value="ECO:0007669"/>
    <property type="project" value="UniProtKB-KW"/>
</dbReference>
<dbReference type="Pfam" id="PF00078">
    <property type="entry name" value="RVT_1"/>
    <property type="match status" value="1"/>
</dbReference>